<dbReference type="PANTHER" id="PTHR46865:SF2">
    <property type="entry name" value="MONOOXYGENASE"/>
    <property type="match status" value="1"/>
</dbReference>
<evidence type="ECO:0000256" key="3">
    <source>
        <dbReference type="ARBA" id="ARBA00023002"/>
    </source>
</evidence>
<keyword evidence="3" id="KW-0560">Oxidoreductase</keyword>
<dbReference type="Gene3D" id="3.30.9.10">
    <property type="entry name" value="D-Amino Acid Oxidase, subunit A, domain 2"/>
    <property type="match status" value="1"/>
</dbReference>
<dbReference type="PRINTS" id="PR00420">
    <property type="entry name" value="RNGMNOXGNASE"/>
</dbReference>
<dbReference type="HOGENOM" id="CLU_009665_1_0_1"/>
<dbReference type="PANTHER" id="PTHR46865">
    <property type="entry name" value="OXIDOREDUCTASE-RELATED"/>
    <property type="match status" value="1"/>
</dbReference>
<dbReference type="InParanoid" id="G7DX26"/>
<feature type="domain" description="FAD-binding" evidence="4">
    <location>
        <begin position="2"/>
        <end position="348"/>
    </location>
</feature>
<evidence type="ECO:0000256" key="2">
    <source>
        <dbReference type="ARBA" id="ARBA00022827"/>
    </source>
</evidence>
<comment type="caution">
    <text evidence="5">The sequence shown here is derived from an EMBL/GenBank/DDBJ whole genome shotgun (WGS) entry which is preliminary data.</text>
</comment>
<sequence length="410" mass="45277">MSILVAGGGIGGPAFAYWASRAGFKVTIVERAPSIRTSGQNVDVRGSALWTLKQMGVYKAIEKATTGEEGLYFVDEQNRKRAAFPVDRSGKGLSFTAEVEILRGAMSNVLYEATRESCMWIFGDYISSVEQNGDGVRVGFAKGRQSERYDLLVAADGLYSKTRSLINPAWEESCIRSLDVLTSWFSIPIDKNDGTWARGYNAPKGRSVLLRPDKSGVCRASLTTRTTGAFRDAQKLSNQELKELFRDQFADVRWVEIGRVLDGMMTADDFYVQDVAQIKLDSWSRGRCVLLGDAGYCPSPITGLGTSSAVPGAYILAGELLQARNPTDDSVDYQKALNEYERKFRPFMQETQKLPPGAPNIALPLTSYGVMTFRIVVAIVARIVPYIIPFLSGSTRDYKLDPYAWPSLPE</sequence>
<dbReference type="Gene3D" id="3.50.50.60">
    <property type="entry name" value="FAD/NAD(P)-binding domain"/>
    <property type="match status" value="1"/>
</dbReference>
<dbReference type="AlphaFoldDB" id="G7DX26"/>
<dbReference type="GO" id="GO:0016491">
    <property type="term" value="F:oxidoreductase activity"/>
    <property type="evidence" value="ECO:0007669"/>
    <property type="project" value="UniProtKB-KW"/>
</dbReference>
<dbReference type="Proteomes" id="UP000009131">
    <property type="component" value="Unassembled WGS sequence"/>
</dbReference>
<keyword evidence="6" id="KW-1185">Reference proteome</keyword>
<gene>
    <name evidence="5" type="primary">Mo01778</name>
    <name evidence="5" type="ORF">E5Q_01778</name>
</gene>
<dbReference type="RefSeq" id="XP_014566643.1">
    <property type="nucleotide sequence ID" value="XM_014711157.1"/>
</dbReference>
<dbReference type="STRING" id="764103.G7DX26"/>
<keyword evidence="1" id="KW-0285">Flavoprotein</keyword>
<protein>
    <recommendedName>
        <fullName evidence="4">FAD-binding domain-containing protein</fullName>
    </recommendedName>
</protein>
<dbReference type="EMBL" id="BABT02000054">
    <property type="protein sequence ID" value="GAA95123.1"/>
    <property type="molecule type" value="Genomic_DNA"/>
</dbReference>
<dbReference type="OrthoDB" id="47494at2759"/>
<dbReference type="Pfam" id="PF01494">
    <property type="entry name" value="FAD_binding_3"/>
    <property type="match status" value="1"/>
</dbReference>
<dbReference type="InterPro" id="IPR036188">
    <property type="entry name" value="FAD/NAD-bd_sf"/>
</dbReference>
<dbReference type="OMA" id="WARWYNA"/>
<proteinExistence type="predicted"/>
<evidence type="ECO:0000313" key="6">
    <source>
        <dbReference type="Proteomes" id="UP000009131"/>
    </source>
</evidence>
<dbReference type="InterPro" id="IPR051704">
    <property type="entry name" value="FAD_aromatic-hydroxylase"/>
</dbReference>
<evidence type="ECO:0000313" key="5">
    <source>
        <dbReference type="EMBL" id="GAA95123.1"/>
    </source>
</evidence>
<keyword evidence="2" id="KW-0274">FAD</keyword>
<reference evidence="5 6" key="2">
    <citation type="journal article" date="2012" name="Open Biol.">
        <title>Characteristics of nucleosomes and linker DNA regions on the genome of the basidiomycete Mixia osmundae revealed by mono- and dinucleosome mapping.</title>
        <authorList>
            <person name="Nishida H."/>
            <person name="Kondo S."/>
            <person name="Matsumoto T."/>
            <person name="Suzuki Y."/>
            <person name="Yoshikawa H."/>
            <person name="Taylor T.D."/>
            <person name="Sugiyama J."/>
        </authorList>
    </citation>
    <scope>NUCLEOTIDE SEQUENCE [LARGE SCALE GENOMIC DNA]</scope>
    <source>
        <strain evidence="6">CBS 9802 / IAM 14324 / JCM 22182 / KY 12970</strain>
    </source>
</reference>
<accession>G7DX26</accession>
<reference evidence="5 6" key="1">
    <citation type="journal article" date="2011" name="J. Gen. Appl. Microbiol.">
        <title>Draft genome sequencing of the enigmatic basidiomycete Mixia osmundae.</title>
        <authorList>
            <person name="Nishida H."/>
            <person name="Nagatsuka Y."/>
            <person name="Sugiyama J."/>
        </authorList>
    </citation>
    <scope>NUCLEOTIDE SEQUENCE [LARGE SCALE GENOMIC DNA]</scope>
    <source>
        <strain evidence="6">CBS 9802 / IAM 14324 / JCM 22182 / KY 12970</strain>
    </source>
</reference>
<evidence type="ECO:0000256" key="1">
    <source>
        <dbReference type="ARBA" id="ARBA00022630"/>
    </source>
</evidence>
<name>G7DX26_MIXOS</name>
<dbReference type="InterPro" id="IPR002938">
    <property type="entry name" value="FAD-bd"/>
</dbReference>
<dbReference type="SUPFAM" id="SSF51905">
    <property type="entry name" value="FAD/NAD(P)-binding domain"/>
    <property type="match status" value="1"/>
</dbReference>
<dbReference type="eggNOG" id="ENOG502QTX9">
    <property type="taxonomic scope" value="Eukaryota"/>
</dbReference>
<organism evidence="5 6">
    <name type="scientific">Mixia osmundae (strain CBS 9802 / IAM 14324 / JCM 22182 / KY 12970)</name>
    <dbReference type="NCBI Taxonomy" id="764103"/>
    <lineage>
        <taxon>Eukaryota</taxon>
        <taxon>Fungi</taxon>
        <taxon>Dikarya</taxon>
        <taxon>Basidiomycota</taxon>
        <taxon>Pucciniomycotina</taxon>
        <taxon>Mixiomycetes</taxon>
        <taxon>Mixiales</taxon>
        <taxon>Mixiaceae</taxon>
        <taxon>Mixia</taxon>
    </lineage>
</organism>
<evidence type="ECO:0000259" key="4">
    <source>
        <dbReference type="Pfam" id="PF01494"/>
    </source>
</evidence>
<dbReference type="GO" id="GO:0071949">
    <property type="term" value="F:FAD binding"/>
    <property type="evidence" value="ECO:0007669"/>
    <property type="project" value="InterPro"/>
</dbReference>